<evidence type="ECO:0000313" key="1">
    <source>
        <dbReference type="EMBL" id="RKQ33559.1"/>
    </source>
</evidence>
<dbReference type="AlphaFoldDB" id="A0A495A5J7"/>
<sequence length="241" mass="29016">MGLYINPNYDKHIYKNDNGLPDPNQHFFIKNHTAEMIEEQKKINNSLNHSFHELRKRYDEQELKQSNKWNEFREQLRDLKDMNVKQETLETQVIKKLERLEEGNRRLQEMVSKNHSFEQELLEEMNQLAVSQKGMEKQIDVYGEIKEELQLNIQQQTEFQYQISEQMKAQEQSQEGMMRRLENQEALTQKITRQLEHFRSILYERTSHLSDKIDDVSAYVMKLVSKDPLQTTILMKENTHK</sequence>
<protein>
    <submittedName>
        <fullName evidence="1">Uncharacterized protein</fullName>
    </submittedName>
</protein>
<gene>
    <name evidence="1" type="ORF">D8M06_10150</name>
</gene>
<dbReference type="RefSeq" id="WP_121204289.1">
    <property type="nucleotide sequence ID" value="NZ_RBZP01000006.1"/>
</dbReference>
<dbReference type="EMBL" id="RBZP01000006">
    <property type="protein sequence ID" value="RKQ33559.1"/>
    <property type="molecule type" value="Genomic_DNA"/>
</dbReference>
<reference evidence="1 2" key="1">
    <citation type="journal article" date="2016" name="Int. J. Syst. Evol. Microbiol.">
        <title>Oceanobacillus halophilus sp. nov., a novel moderately halophilic bacterium from a hypersaline lake.</title>
        <authorList>
            <person name="Amoozegar M.A."/>
            <person name="Bagheri M."/>
            <person name="Makhdoumi A."/>
            <person name="Nikou M.M."/>
            <person name="Fazeli S.A.S."/>
            <person name="Schumann P."/>
            <person name="Sproer C."/>
            <person name="Sanchez-Porro C."/>
            <person name="Ventosa A."/>
        </authorList>
    </citation>
    <scope>NUCLEOTIDE SEQUENCE [LARGE SCALE GENOMIC DNA]</scope>
    <source>
        <strain evidence="1 2">DSM 23996</strain>
    </source>
</reference>
<keyword evidence="2" id="KW-1185">Reference proteome</keyword>
<organism evidence="1 2">
    <name type="scientific">Oceanobacillus halophilus</name>
    <dbReference type="NCBI Taxonomy" id="930130"/>
    <lineage>
        <taxon>Bacteria</taxon>
        <taxon>Bacillati</taxon>
        <taxon>Bacillota</taxon>
        <taxon>Bacilli</taxon>
        <taxon>Bacillales</taxon>
        <taxon>Bacillaceae</taxon>
        <taxon>Oceanobacillus</taxon>
    </lineage>
</organism>
<proteinExistence type="predicted"/>
<evidence type="ECO:0000313" key="2">
    <source>
        <dbReference type="Proteomes" id="UP000269301"/>
    </source>
</evidence>
<comment type="caution">
    <text evidence="1">The sequence shown here is derived from an EMBL/GenBank/DDBJ whole genome shotgun (WGS) entry which is preliminary data.</text>
</comment>
<name>A0A495A5J7_9BACI</name>
<dbReference type="Proteomes" id="UP000269301">
    <property type="component" value="Unassembled WGS sequence"/>
</dbReference>
<accession>A0A495A5J7</accession>
<dbReference type="OrthoDB" id="2733945at2"/>